<dbReference type="AlphaFoldDB" id="A0A8H3H3C8"/>
<reference evidence="2" key="1">
    <citation type="submission" date="2021-01" db="EMBL/GenBank/DDBJ databases">
        <authorList>
            <person name="Kaushik A."/>
        </authorList>
    </citation>
    <scope>NUCLEOTIDE SEQUENCE</scope>
    <source>
        <strain evidence="2">AG6-10EEA</strain>
    </source>
</reference>
<evidence type="ECO:0000313" key="2">
    <source>
        <dbReference type="EMBL" id="CAE6481728.1"/>
    </source>
</evidence>
<accession>A0A8H3H3C8</accession>
<gene>
    <name evidence="2" type="ORF">RDB_LOCUS90030</name>
</gene>
<organism evidence="2 3">
    <name type="scientific">Rhizoctonia solani</name>
    <dbReference type="NCBI Taxonomy" id="456999"/>
    <lineage>
        <taxon>Eukaryota</taxon>
        <taxon>Fungi</taxon>
        <taxon>Dikarya</taxon>
        <taxon>Basidiomycota</taxon>
        <taxon>Agaricomycotina</taxon>
        <taxon>Agaricomycetes</taxon>
        <taxon>Cantharellales</taxon>
        <taxon>Ceratobasidiaceae</taxon>
        <taxon>Rhizoctonia</taxon>
    </lineage>
</organism>
<protein>
    <submittedName>
        <fullName evidence="2">Uncharacterized protein</fullName>
    </submittedName>
</protein>
<evidence type="ECO:0000256" key="1">
    <source>
        <dbReference type="SAM" id="MobiDB-lite"/>
    </source>
</evidence>
<sequence>MGGKAPRMSLPPLEDDDEVMTGQGPPLHPIPSETTQTKDMRVVDKEVAEKGQASAPEQAIDQQVKG</sequence>
<dbReference type="Proteomes" id="UP000663853">
    <property type="component" value="Unassembled WGS sequence"/>
</dbReference>
<dbReference type="EMBL" id="CAJMXA010002483">
    <property type="protein sequence ID" value="CAE6481728.1"/>
    <property type="molecule type" value="Genomic_DNA"/>
</dbReference>
<evidence type="ECO:0000313" key="3">
    <source>
        <dbReference type="Proteomes" id="UP000663853"/>
    </source>
</evidence>
<feature type="compositionally biased region" description="Basic and acidic residues" evidence="1">
    <location>
        <begin position="36"/>
        <end position="49"/>
    </location>
</feature>
<name>A0A8H3H3C8_9AGAM</name>
<feature type="region of interest" description="Disordered" evidence="1">
    <location>
        <begin position="1"/>
        <end position="66"/>
    </location>
</feature>
<proteinExistence type="predicted"/>
<comment type="caution">
    <text evidence="2">The sequence shown here is derived from an EMBL/GenBank/DDBJ whole genome shotgun (WGS) entry which is preliminary data.</text>
</comment>